<evidence type="ECO:0000313" key="1">
    <source>
        <dbReference type="EMBL" id="EAZ92967.1"/>
    </source>
</evidence>
<proteinExistence type="predicted"/>
<dbReference type="AlphaFoldDB" id="A3IL98"/>
<dbReference type="RefSeq" id="WP_008274112.1">
    <property type="nucleotide sequence ID" value="NZ_AAXW01000004.1"/>
</dbReference>
<protein>
    <submittedName>
        <fullName evidence="1">Uncharacterized protein</fullName>
    </submittedName>
</protein>
<gene>
    <name evidence="1" type="ORF">CY0110_22762</name>
</gene>
<reference evidence="1 2" key="1">
    <citation type="submission" date="2007-03" db="EMBL/GenBank/DDBJ databases">
        <authorList>
            <person name="Stal L."/>
            <person name="Ferriera S."/>
            <person name="Johnson J."/>
            <person name="Kravitz S."/>
            <person name="Beeson K."/>
            <person name="Sutton G."/>
            <person name="Rogers Y.-H."/>
            <person name="Friedman R."/>
            <person name="Frazier M."/>
            <person name="Venter J.C."/>
        </authorList>
    </citation>
    <scope>NUCLEOTIDE SEQUENCE [LARGE SCALE GENOMIC DNA]</scope>
    <source>
        <strain evidence="1 2">CCY0110</strain>
    </source>
</reference>
<comment type="caution">
    <text evidence="1">The sequence shown here is derived from an EMBL/GenBank/DDBJ whole genome shotgun (WGS) entry which is preliminary data.</text>
</comment>
<sequence>MVQEQVCNPKGEYIGQGEAYCEEIGIIRYTVNMEIDFGDPQQLTVTITSKDRPFPFPENFKLILAKKEGFYLRRDMEINGKIVGQAECNLRPSQDIQDIQELCTHKFSNMELDFDGSLYLFNLGFMRTGTIKYEGKIWKISENYQIISNVGEG</sequence>
<dbReference type="OrthoDB" id="9825125at2"/>
<evidence type="ECO:0000313" key="2">
    <source>
        <dbReference type="Proteomes" id="UP000003781"/>
    </source>
</evidence>
<dbReference type="EMBL" id="AAXW01000004">
    <property type="protein sequence ID" value="EAZ92967.1"/>
    <property type="molecule type" value="Genomic_DNA"/>
</dbReference>
<dbReference type="Proteomes" id="UP000003781">
    <property type="component" value="Unassembled WGS sequence"/>
</dbReference>
<accession>A3IL98</accession>
<organism evidence="1 2">
    <name type="scientific">Crocosphaera chwakensis CCY0110</name>
    <dbReference type="NCBI Taxonomy" id="391612"/>
    <lineage>
        <taxon>Bacteria</taxon>
        <taxon>Bacillati</taxon>
        <taxon>Cyanobacteriota</taxon>
        <taxon>Cyanophyceae</taxon>
        <taxon>Oscillatoriophycideae</taxon>
        <taxon>Chroococcales</taxon>
        <taxon>Aphanothecaceae</taxon>
        <taxon>Crocosphaera</taxon>
        <taxon>Crocosphaera chwakensis</taxon>
    </lineage>
</organism>
<keyword evidence="2" id="KW-1185">Reference proteome</keyword>
<name>A3IL98_9CHRO</name>